<keyword evidence="3" id="KW-1185">Reference proteome</keyword>
<dbReference type="EMBL" id="QGGB01000007">
    <property type="protein sequence ID" value="PWN06328.1"/>
    <property type="molecule type" value="Genomic_DNA"/>
</dbReference>
<protein>
    <submittedName>
        <fullName evidence="2">Deaminase</fullName>
    </submittedName>
</protein>
<dbReference type="AlphaFoldDB" id="A0A316TR88"/>
<dbReference type="Gene3D" id="3.40.430.10">
    <property type="entry name" value="Dihydrofolate Reductase, subunit A"/>
    <property type="match status" value="1"/>
</dbReference>
<dbReference type="InterPro" id="IPR002734">
    <property type="entry name" value="RibDG_C"/>
</dbReference>
<feature type="domain" description="Bacterial bifunctional deaminase-reductase C-terminal" evidence="1">
    <location>
        <begin position="7"/>
        <end position="170"/>
    </location>
</feature>
<proteinExistence type="predicted"/>
<dbReference type="InterPro" id="IPR050765">
    <property type="entry name" value="Riboflavin_Biosynth_HTPR"/>
</dbReference>
<dbReference type="GO" id="GO:0008703">
    <property type="term" value="F:5-amino-6-(5-phosphoribosylamino)uracil reductase activity"/>
    <property type="evidence" value="ECO:0007669"/>
    <property type="project" value="InterPro"/>
</dbReference>
<accession>A0A316TR88</accession>
<dbReference type="GO" id="GO:0009231">
    <property type="term" value="P:riboflavin biosynthetic process"/>
    <property type="evidence" value="ECO:0007669"/>
    <property type="project" value="InterPro"/>
</dbReference>
<name>A0A316TR88_9BACT</name>
<dbReference type="RefSeq" id="WP_109647121.1">
    <property type="nucleotide sequence ID" value="NZ_QGGB01000007.1"/>
</dbReference>
<dbReference type="SUPFAM" id="SSF53597">
    <property type="entry name" value="Dihydrofolate reductase-like"/>
    <property type="match status" value="1"/>
</dbReference>
<dbReference type="Pfam" id="PF01872">
    <property type="entry name" value="RibD_C"/>
    <property type="match status" value="1"/>
</dbReference>
<dbReference type="Proteomes" id="UP000245533">
    <property type="component" value="Unassembled WGS sequence"/>
</dbReference>
<evidence type="ECO:0000259" key="1">
    <source>
        <dbReference type="Pfam" id="PF01872"/>
    </source>
</evidence>
<evidence type="ECO:0000313" key="2">
    <source>
        <dbReference type="EMBL" id="PWN06328.1"/>
    </source>
</evidence>
<gene>
    <name evidence="2" type="ORF">DDZ15_10935</name>
</gene>
<dbReference type="PANTHER" id="PTHR38011:SF11">
    <property type="entry name" value="2,5-DIAMINO-6-RIBOSYLAMINO-4(3H)-PYRIMIDINONE 5'-PHOSPHATE REDUCTASE"/>
    <property type="match status" value="1"/>
</dbReference>
<organism evidence="2 3">
    <name type="scientific">Rhodohalobacter mucosus</name>
    <dbReference type="NCBI Taxonomy" id="2079485"/>
    <lineage>
        <taxon>Bacteria</taxon>
        <taxon>Pseudomonadati</taxon>
        <taxon>Balneolota</taxon>
        <taxon>Balneolia</taxon>
        <taxon>Balneolales</taxon>
        <taxon>Balneolaceae</taxon>
        <taxon>Rhodohalobacter</taxon>
    </lineage>
</organism>
<sequence length="183" mass="20406">MKCSVYIATSTDGFIAKTDGNIEWLTRPEYQDAARLGLTYNDFISTVDAIVMGRHTFEKVLSFDEWHYGYTEVIVLTTRDLRLPETLAGKARVRFKSGSPDAITAMLSEEGKKHLYIDGGITIQRFLDAGLIHELTITEIPILLGNGIPLFGNETVEQKLELLDVVASPGGTIQKRYKVKPVE</sequence>
<dbReference type="InterPro" id="IPR024072">
    <property type="entry name" value="DHFR-like_dom_sf"/>
</dbReference>
<comment type="caution">
    <text evidence="2">The sequence shown here is derived from an EMBL/GenBank/DDBJ whole genome shotgun (WGS) entry which is preliminary data.</text>
</comment>
<reference evidence="2 3" key="1">
    <citation type="submission" date="2018-05" db="EMBL/GenBank/DDBJ databases">
        <title>Rhodohalobacter halophilus gen. nov., sp. nov., a moderately halophilic member of the family Balneolaceae.</title>
        <authorList>
            <person name="Liu Z.-W."/>
        </authorList>
    </citation>
    <scope>NUCLEOTIDE SEQUENCE [LARGE SCALE GENOMIC DNA]</scope>
    <source>
        <strain evidence="2 3">8A47</strain>
    </source>
</reference>
<evidence type="ECO:0000313" key="3">
    <source>
        <dbReference type="Proteomes" id="UP000245533"/>
    </source>
</evidence>
<dbReference type="PANTHER" id="PTHR38011">
    <property type="entry name" value="DIHYDROFOLATE REDUCTASE FAMILY PROTEIN (AFU_ORTHOLOGUE AFUA_8G06820)"/>
    <property type="match status" value="1"/>
</dbReference>
<dbReference type="OrthoDB" id="195113at2"/>